<dbReference type="EMBL" id="CAXAMN010024929">
    <property type="protein sequence ID" value="CAK9091169.1"/>
    <property type="molecule type" value="Genomic_DNA"/>
</dbReference>
<protein>
    <submittedName>
        <fullName evidence="1">Uncharacterized protein</fullName>
    </submittedName>
</protein>
<accession>A0ABP0QSB5</accession>
<sequence>MLVSSLTFVRSLGAVDKNGRWYIFVPGWAGSELLVSPNVRAVIDQMLQIHLSPLKSKCRLYKSTCRRLLTFCDGRQTSSKLLHFGPWGGLFARGLKAQKFKRPNML</sequence>
<name>A0ABP0QSB5_9DINO</name>
<evidence type="ECO:0000313" key="1">
    <source>
        <dbReference type="EMBL" id="CAK9091169.1"/>
    </source>
</evidence>
<proteinExistence type="predicted"/>
<organism evidence="1 2">
    <name type="scientific">Durusdinium trenchii</name>
    <dbReference type="NCBI Taxonomy" id="1381693"/>
    <lineage>
        <taxon>Eukaryota</taxon>
        <taxon>Sar</taxon>
        <taxon>Alveolata</taxon>
        <taxon>Dinophyceae</taxon>
        <taxon>Suessiales</taxon>
        <taxon>Symbiodiniaceae</taxon>
        <taxon>Durusdinium</taxon>
    </lineage>
</organism>
<evidence type="ECO:0000313" key="2">
    <source>
        <dbReference type="Proteomes" id="UP001642484"/>
    </source>
</evidence>
<keyword evidence="2" id="KW-1185">Reference proteome</keyword>
<comment type="caution">
    <text evidence="1">The sequence shown here is derived from an EMBL/GenBank/DDBJ whole genome shotgun (WGS) entry which is preliminary data.</text>
</comment>
<reference evidence="1 2" key="1">
    <citation type="submission" date="2024-02" db="EMBL/GenBank/DDBJ databases">
        <authorList>
            <person name="Chen Y."/>
            <person name="Shah S."/>
            <person name="Dougan E. K."/>
            <person name="Thang M."/>
            <person name="Chan C."/>
        </authorList>
    </citation>
    <scope>NUCLEOTIDE SEQUENCE [LARGE SCALE GENOMIC DNA]</scope>
</reference>
<gene>
    <name evidence="1" type="ORF">CCMP2556_LOCUS43753</name>
</gene>
<dbReference type="Proteomes" id="UP001642484">
    <property type="component" value="Unassembled WGS sequence"/>
</dbReference>